<gene>
    <name evidence="2" type="ORF">BST47_15650</name>
</gene>
<reference evidence="2 3" key="1">
    <citation type="submission" date="2017-02" db="EMBL/GenBank/DDBJ databases">
        <title>The new phylogeny of genus Mycobacterium.</title>
        <authorList>
            <person name="Tortoli E."/>
            <person name="Trovato A."/>
            <person name="Cirillo D.M."/>
        </authorList>
    </citation>
    <scope>NUCLEOTIDE SEQUENCE [LARGE SCALE GENOMIC DNA]</scope>
    <source>
        <strain evidence="2 3">DSM 44338</strain>
    </source>
</reference>
<dbReference type="AlphaFoldDB" id="A0A1X0JQY0"/>
<protein>
    <submittedName>
        <fullName evidence="2">SAM-dependent methyltransferase</fullName>
    </submittedName>
</protein>
<dbReference type="Gene3D" id="3.40.50.150">
    <property type="entry name" value="Vaccinia Virus protein VP39"/>
    <property type="match status" value="1"/>
</dbReference>
<dbReference type="STRING" id="75922.BST47_15650"/>
<evidence type="ECO:0000259" key="1">
    <source>
        <dbReference type="Pfam" id="PF13649"/>
    </source>
</evidence>
<keyword evidence="2" id="KW-0489">Methyltransferase</keyword>
<dbReference type="PANTHER" id="PTHR43591">
    <property type="entry name" value="METHYLTRANSFERASE"/>
    <property type="match status" value="1"/>
</dbReference>
<keyword evidence="3" id="KW-1185">Reference proteome</keyword>
<dbReference type="InterPro" id="IPR029063">
    <property type="entry name" value="SAM-dependent_MTases_sf"/>
</dbReference>
<dbReference type="SUPFAM" id="SSF53335">
    <property type="entry name" value="S-adenosyl-L-methionine-dependent methyltransferases"/>
    <property type="match status" value="1"/>
</dbReference>
<keyword evidence="2" id="KW-0808">Transferase</keyword>
<dbReference type="Pfam" id="PF13649">
    <property type="entry name" value="Methyltransf_25"/>
    <property type="match status" value="1"/>
</dbReference>
<dbReference type="RefSeq" id="WP_083126425.1">
    <property type="nucleotide sequence ID" value="NZ_MVIM01000007.1"/>
</dbReference>
<evidence type="ECO:0000313" key="2">
    <source>
        <dbReference type="EMBL" id="ORB64726.1"/>
    </source>
</evidence>
<dbReference type="GO" id="GO:0032259">
    <property type="term" value="P:methylation"/>
    <property type="evidence" value="ECO:0007669"/>
    <property type="project" value="UniProtKB-KW"/>
</dbReference>
<sequence>MSEQTFTPAAGRFAPTRFYDPVVALTRERLWRSLAAMYVAPRPGGVIADVGCGTGSLAVLLGRVEPHAQIIGLDPDREVLALARNKAEAAGITVDWRVSMGDALVDAVGANTVDTVVSSLVLHQCPLPMKRAVLASIHEVLKPGGKVVIADFGLQRTALMRMAFRIVQLADGKEDTQPNADGVLPKLLSECGFKGIREAEVVPTVSGSISVYVAGKA</sequence>
<dbReference type="EMBL" id="MVIM01000007">
    <property type="protein sequence ID" value="ORB64726.1"/>
    <property type="molecule type" value="Genomic_DNA"/>
</dbReference>
<dbReference type="CDD" id="cd02440">
    <property type="entry name" value="AdoMet_MTases"/>
    <property type="match status" value="1"/>
</dbReference>
<accession>A0A1X0JQY0</accession>
<evidence type="ECO:0000313" key="3">
    <source>
        <dbReference type="Proteomes" id="UP000192411"/>
    </source>
</evidence>
<dbReference type="Proteomes" id="UP000192411">
    <property type="component" value="Unassembled WGS sequence"/>
</dbReference>
<proteinExistence type="predicted"/>
<organism evidence="2 3">
    <name type="scientific">Mycolicibacterium tusciae</name>
    <dbReference type="NCBI Taxonomy" id="75922"/>
    <lineage>
        <taxon>Bacteria</taxon>
        <taxon>Bacillati</taxon>
        <taxon>Actinomycetota</taxon>
        <taxon>Actinomycetes</taxon>
        <taxon>Mycobacteriales</taxon>
        <taxon>Mycobacteriaceae</taxon>
        <taxon>Mycolicibacterium</taxon>
    </lineage>
</organism>
<comment type="caution">
    <text evidence="2">The sequence shown here is derived from an EMBL/GenBank/DDBJ whole genome shotgun (WGS) entry which is preliminary data.</text>
</comment>
<feature type="domain" description="Methyltransferase" evidence="1">
    <location>
        <begin position="47"/>
        <end position="145"/>
    </location>
</feature>
<dbReference type="OrthoDB" id="9808140at2"/>
<name>A0A1X0JQY0_9MYCO</name>
<dbReference type="InterPro" id="IPR041698">
    <property type="entry name" value="Methyltransf_25"/>
</dbReference>
<dbReference type="GO" id="GO:0008168">
    <property type="term" value="F:methyltransferase activity"/>
    <property type="evidence" value="ECO:0007669"/>
    <property type="project" value="UniProtKB-KW"/>
</dbReference>